<dbReference type="InterPro" id="IPR011093">
    <property type="entry name" value="TraI_2_C"/>
</dbReference>
<evidence type="ECO:0000256" key="1">
    <source>
        <dbReference type="SAM" id="MobiDB-lite"/>
    </source>
</evidence>
<gene>
    <name evidence="4" type="ORF">CPA45_20915</name>
</gene>
<dbReference type="EMBL" id="NWUX01000032">
    <property type="protein sequence ID" value="PCF93681.1"/>
    <property type="molecule type" value="Genomic_DNA"/>
</dbReference>
<dbReference type="NCBIfam" id="NF041494">
    <property type="entry name" value="MobH"/>
    <property type="match status" value="1"/>
</dbReference>
<dbReference type="Gene3D" id="1.10.3210.40">
    <property type="match status" value="1"/>
</dbReference>
<dbReference type="Gene3D" id="1.10.10.10">
    <property type="entry name" value="Winged helix-like DNA-binding domain superfamily/Winged helix DNA-binding domain"/>
    <property type="match status" value="1"/>
</dbReference>
<dbReference type="OrthoDB" id="6190309at2"/>
<keyword evidence="5" id="KW-1185">Reference proteome</keyword>
<comment type="caution">
    <text evidence="4">The sequence shown here is derived from an EMBL/GenBank/DDBJ whole genome shotgun (WGS) entry which is preliminary data.</text>
</comment>
<dbReference type="InterPro" id="IPR036388">
    <property type="entry name" value="WH-like_DNA-bd_sf"/>
</dbReference>
<dbReference type="InterPro" id="IPR036390">
    <property type="entry name" value="WH_DNA-bd_sf"/>
</dbReference>
<feature type="compositionally biased region" description="Polar residues" evidence="1">
    <location>
        <begin position="399"/>
        <end position="424"/>
    </location>
</feature>
<evidence type="ECO:0000313" key="4">
    <source>
        <dbReference type="EMBL" id="PCF93681.1"/>
    </source>
</evidence>
<feature type="compositionally biased region" description="Basic and acidic residues" evidence="1">
    <location>
        <begin position="380"/>
        <end position="398"/>
    </location>
</feature>
<dbReference type="Pfam" id="PF07514">
    <property type="entry name" value="TraI_2"/>
    <property type="match status" value="1"/>
</dbReference>
<feature type="domain" description="Putative conjugal transfer nickase/helicase TraI C-terminal" evidence="3">
    <location>
        <begin position="491"/>
        <end position="595"/>
    </location>
</feature>
<sequence length="620" mass="68762">MLKRLFLFPGKKNSQQSPQDVDGWLMPLSGKELLDQPYRQQIIKTLWDLTSLTKPVFCHFIQTPLERYAELVQRIPASESHHHAYAGGMLDHTLEVVNYALRIRQHHLLPPGSSPEAQSSSSERWTIAVAYGALLHDAAKLLDIDIFLKDGRVWRVWNGSIPGPYRVRYRKGRDYMLHQASNGLFCSQILDGRILDWLYEDNAVFKELMFTISGYSSEAGVIGEIVSKADRASVASNLGGDPTKALQAPVESLQRKLTDALRYLVKQQLALNTPRAPAYLTEEALWIVSPSVPNQLKAYLLEHGVGGVPSNTTRMYDEMQAHGLIEEAGEGKSVWKADVQIEDWNATLSFLKVPASLIWGAGEERPAVLNGTLTVVGAKATKDSDKPKKAEAPSRSRSPEQQAPTEANPQQEAALSSQSETSAPTGEVLDLKGMMALISGEESLESTSEIAAQPSETIDSNESNLNISSVTVNDKPAKDSEDGETLGTHDYGESFVKWLRQSLETNRLVVNDSKALVHVVEGTYFLVSPGIFKRFCNLTFGSDRSWNKVQQRFQKQGLHLKTEQKLNIWEVNVRGPNRRGNILKGYRLKLDSGITPTSNDNVFLSLINGKALVEEDAEDA</sequence>
<proteinExistence type="predicted"/>
<dbReference type="Proteomes" id="UP000218677">
    <property type="component" value="Unassembled WGS sequence"/>
</dbReference>
<feature type="region of interest" description="Disordered" evidence="1">
    <location>
        <begin position="442"/>
        <end position="487"/>
    </location>
</feature>
<dbReference type="InterPro" id="IPR011119">
    <property type="entry name" value="Unchr_helicase_relaxase_TraI"/>
</dbReference>
<feature type="region of interest" description="Disordered" evidence="1">
    <location>
        <begin position="379"/>
        <end position="424"/>
    </location>
</feature>
<organism evidence="4 5">
    <name type="scientific">Vreelandella nigrificans</name>
    <dbReference type="NCBI Taxonomy" id="2042704"/>
    <lineage>
        <taxon>Bacteria</taxon>
        <taxon>Pseudomonadati</taxon>
        <taxon>Pseudomonadota</taxon>
        <taxon>Gammaproteobacteria</taxon>
        <taxon>Oceanospirillales</taxon>
        <taxon>Halomonadaceae</taxon>
        <taxon>Vreelandella</taxon>
    </lineage>
</organism>
<name>A0A2A4HHV6_9GAMM</name>
<dbReference type="AlphaFoldDB" id="A0A2A4HHV6"/>
<dbReference type="NCBIfam" id="TIGR03760">
    <property type="entry name" value="ICE_TraI_Pfluor"/>
    <property type="match status" value="1"/>
</dbReference>
<feature type="domain" description="Uncharacterised" evidence="2">
    <location>
        <begin position="25"/>
        <end position="333"/>
    </location>
</feature>
<dbReference type="Pfam" id="PF07515">
    <property type="entry name" value="TraI_2_C"/>
    <property type="match status" value="1"/>
</dbReference>
<evidence type="ECO:0000259" key="2">
    <source>
        <dbReference type="Pfam" id="PF07514"/>
    </source>
</evidence>
<evidence type="ECO:0000313" key="5">
    <source>
        <dbReference type="Proteomes" id="UP000218677"/>
    </source>
</evidence>
<protein>
    <submittedName>
        <fullName evidence="4">Relaxase</fullName>
    </submittedName>
</protein>
<accession>A0A2A4HHV6</accession>
<dbReference type="RefSeq" id="WP_096654968.1">
    <property type="nucleotide sequence ID" value="NZ_NWUX01000032.1"/>
</dbReference>
<feature type="compositionally biased region" description="Polar residues" evidence="1">
    <location>
        <begin position="445"/>
        <end position="472"/>
    </location>
</feature>
<reference evidence="5" key="1">
    <citation type="submission" date="2017-09" db="EMBL/GenBank/DDBJ databases">
        <authorList>
            <person name="Cho G.-S."/>
            <person name="Oguntoyinbo F.A."/>
            <person name="Cnockaert M."/>
            <person name="Kabisch J."/>
            <person name="Neve H."/>
            <person name="Bockelmann W."/>
            <person name="Wenning M."/>
            <person name="Franz C.M."/>
            <person name="Vandamme P."/>
        </authorList>
    </citation>
    <scope>NUCLEOTIDE SEQUENCE [LARGE SCALE GENOMIC DNA]</scope>
    <source>
        <strain evidence="5">MBT G8648</strain>
    </source>
</reference>
<dbReference type="Gene3D" id="2.40.10.200">
    <property type="entry name" value="STY4665 C-terminal domain-like"/>
    <property type="match status" value="1"/>
</dbReference>
<evidence type="ECO:0000259" key="3">
    <source>
        <dbReference type="Pfam" id="PF07515"/>
    </source>
</evidence>
<dbReference type="InterPro" id="IPR022391">
    <property type="entry name" value="ICE_relaxase_PFGI-1"/>
</dbReference>
<dbReference type="SUPFAM" id="SSF46785">
    <property type="entry name" value="Winged helix' DNA-binding domain"/>
    <property type="match status" value="1"/>
</dbReference>